<feature type="signal peptide" evidence="1">
    <location>
        <begin position="1"/>
        <end position="34"/>
    </location>
</feature>
<evidence type="ECO:0000313" key="2">
    <source>
        <dbReference type="EMBL" id="SMB94310.1"/>
    </source>
</evidence>
<dbReference type="STRING" id="645990.SAMN00120144_2369"/>
<reference evidence="2 3" key="1">
    <citation type="submission" date="2017-04" db="EMBL/GenBank/DDBJ databases">
        <authorList>
            <person name="Afonso C.L."/>
            <person name="Miller P.J."/>
            <person name="Scott M.A."/>
            <person name="Spackman E."/>
            <person name="Goraichik I."/>
            <person name="Dimitrov K.M."/>
            <person name="Suarez D.L."/>
            <person name="Swayne D.E."/>
        </authorList>
    </citation>
    <scope>NUCLEOTIDE SEQUENCE [LARGE SCALE GENOMIC DNA]</scope>
    <source>
        <strain evidence="2 3">DSM 11622</strain>
    </source>
</reference>
<evidence type="ECO:0000313" key="3">
    <source>
        <dbReference type="Proteomes" id="UP000192266"/>
    </source>
</evidence>
<sequence>MSGLLSTKSSPVKPRLLLLSSLLFWSLVASYTAAAQGPGQRRRYFSSQARPYYRGPFRVTVGGGVALYTGDLGKWAQNLPGPSISVGGLYLLRPRLLVGGEVSYFQIGATDQLPERNLAFRGRNGSLTTFLRYELFGDESQFASPRSPAAILKPYVKAGLGLAMYHPKTYIGSGRPVNNQVFLAPESTGYPNIAVIAPVGGGLTFRLSRDFSATAEAVYNFTSTDLLDDVSLRGNTKKNDGYGTVELKIEYSIR</sequence>
<evidence type="ECO:0000256" key="1">
    <source>
        <dbReference type="SAM" id="SignalP"/>
    </source>
</evidence>
<gene>
    <name evidence="2" type="ORF">SAMN00120144_2369</name>
</gene>
<name>A0A1W1VM61_9BACT</name>
<evidence type="ECO:0008006" key="4">
    <source>
        <dbReference type="Google" id="ProtNLM"/>
    </source>
</evidence>
<dbReference type="EMBL" id="FWWW01000066">
    <property type="protein sequence ID" value="SMB94310.1"/>
    <property type="molecule type" value="Genomic_DNA"/>
</dbReference>
<dbReference type="Proteomes" id="UP000192266">
    <property type="component" value="Unassembled WGS sequence"/>
</dbReference>
<dbReference type="InterPro" id="IPR011250">
    <property type="entry name" value="OMP/PagP_B-barrel"/>
</dbReference>
<dbReference type="SUPFAM" id="SSF56925">
    <property type="entry name" value="OMPA-like"/>
    <property type="match status" value="1"/>
</dbReference>
<organism evidence="2 3">
    <name type="scientific">Hymenobacter roseosalivarius DSM 11622</name>
    <dbReference type="NCBI Taxonomy" id="645990"/>
    <lineage>
        <taxon>Bacteria</taxon>
        <taxon>Pseudomonadati</taxon>
        <taxon>Bacteroidota</taxon>
        <taxon>Cytophagia</taxon>
        <taxon>Cytophagales</taxon>
        <taxon>Hymenobacteraceae</taxon>
        <taxon>Hymenobacter</taxon>
    </lineage>
</organism>
<keyword evidence="1" id="KW-0732">Signal</keyword>
<accession>A0A1W1VM61</accession>
<proteinExistence type="predicted"/>
<dbReference type="AlphaFoldDB" id="A0A1W1VM61"/>
<keyword evidence="3" id="KW-1185">Reference proteome</keyword>
<protein>
    <recommendedName>
        <fullName evidence="4">Outer membrane protein beta-barrel domain-containing protein</fullName>
    </recommendedName>
</protein>
<feature type="chain" id="PRO_5012506551" description="Outer membrane protein beta-barrel domain-containing protein" evidence="1">
    <location>
        <begin position="35"/>
        <end position="254"/>
    </location>
</feature>